<keyword evidence="3 12" id="KW-0813">Transport</keyword>
<keyword evidence="11" id="KW-0066">ATP synthesis</keyword>
<protein>
    <recommendedName>
        <fullName evidence="12">ATP synthase complex subunit 8</fullName>
    </recommendedName>
</protein>
<comment type="similarity">
    <text evidence="2 12">Belongs to the ATPase protein 8 family.</text>
</comment>
<keyword evidence="8 12" id="KW-0406">Ion transport</keyword>
<keyword evidence="9 12" id="KW-0496">Mitochondrion</keyword>
<dbReference type="EMBL" id="AP011544">
    <property type="protein sequence ID" value="BAJ21259.1"/>
    <property type="molecule type" value="Genomic_DNA"/>
</dbReference>
<dbReference type="GeneID" id="9830131"/>
<evidence type="ECO:0000256" key="6">
    <source>
        <dbReference type="ARBA" id="ARBA00022781"/>
    </source>
</evidence>
<evidence type="ECO:0000256" key="11">
    <source>
        <dbReference type="ARBA" id="ARBA00023310"/>
    </source>
</evidence>
<evidence type="ECO:0000256" key="8">
    <source>
        <dbReference type="ARBA" id="ARBA00023065"/>
    </source>
</evidence>
<dbReference type="GO" id="GO:0015078">
    <property type="term" value="F:proton transmembrane transporter activity"/>
    <property type="evidence" value="ECO:0007669"/>
    <property type="project" value="InterPro"/>
</dbReference>
<evidence type="ECO:0000256" key="12">
    <source>
        <dbReference type="RuleBase" id="RU003661"/>
    </source>
</evidence>
<keyword evidence="10 13" id="KW-0472">Membrane</keyword>
<dbReference type="GO" id="GO:0045259">
    <property type="term" value="C:proton-transporting ATP synthase complex"/>
    <property type="evidence" value="ECO:0007669"/>
    <property type="project" value="UniProtKB-KW"/>
</dbReference>
<sequence>MPQLLPDPWWTIFLFTWVIFLLFAPLKTLSFKPLNNPTTSISKTQTTIWPWMW</sequence>
<reference evidence="14" key="1">
    <citation type="journal article" date="2010" name="Genes Genet. Syst.">
        <title>Complete mitochondrial genomes and novel gene rearrangements in two dicroglossid frogs, Hoplobatrachus tigerinus and Euphlyctis hexadactylus, from Bangladesh.</title>
        <authorList>
            <person name="Alam M.S."/>
            <person name="Kurabayashi A."/>
            <person name="Hayashi Y."/>
            <person name="Sano N."/>
            <person name="Khan M.M.R."/>
            <person name="Fujii T."/>
            <person name="Sumida M."/>
        </authorList>
    </citation>
    <scope>NUCLEOTIDE SEQUENCE</scope>
    <source>
        <tissue evidence="14">Muscle</tissue>
    </source>
</reference>
<dbReference type="GO" id="GO:0015986">
    <property type="term" value="P:proton motive force-driven ATP synthesis"/>
    <property type="evidence" value="ECO:0007669"/>
    <property type="project" value="InterPro"/>
</dbReference>
<evidence type="ECO:0000256" key="10">
    <source>
        <dbReference type="ARBA" id="ARBA00023136"/>
    </source>
</evidence>
<evidence type="ECO:0000313" key="14">
    <source>
        <dbReference type="EMBL" id="BAJ21259.1"/>
    </source>
</evidence>
<dbReference type="CTD" id="4509"/>
<dbReference type="RefSeq" id="YP_003934380.1">
    <property type="nucleotide sequence ID" value="NC_014584.1"/>
</dbReference>
<evidence type="ECO:0000256" key="9">
    <source>
        <dbReference type="ARBA" id="ARBA00023128"/>
    </source>
</evidence>
<feature type="transmembrane region" description="Helical" evidence="13">
    <location>
        <begin position="12"/>
        <end position="29"/>
    </location>
</feature>
<comment type="subcellular location">
    <subcellularLocation>
        <location evidence="1 12">Mitochondrion membrane</location>
        <topology evidence="1 12">Single-pass membrane protein</topology>
    </subcellularLocation>
</comment>
<gene>
    <name evidence="14" type="primary">ATP8</name>
</gene>
<dbReference type="GO" id="GO:0031966">
    <property type="term" value="C:mitochondrial membrane"/>
    <property type="evidence" value="ECO:0007669"/>
    <property type="project" value="UniProtKB-SubCell"/>
</dbReference>
<evidence type="ECO:0000256" key="5">
    <source>
        <dbReference type="ARBA" id="ARBA00022692"/>
    </source>
</evidence>
<dbReference type="Pfam" id="PF00895">
    <property type="entry name" value="ATP-synt_8"/>
    <property type="match status" value="1"/>
</dbReference>
<proteinExistence type="inferred from homology"/>
<keyword evidence="5 12" id="KW-0812">Transmembrane</keyword>
<evidence type="ECO:0000256" key="13">
    <source>
        <dbReference type="SAM" id="Phobius"/>
    </source>
</evidence>
<dbReference type="InterPro" id="IPR001421">
    <property type="entry name" value="ATP8_metazoa"/>
</dbReference>
<dbReference type="AlphaFoldDB" id="E1NZ32"/>
<keyword evidence="4 12" id="KW-0138">CF(0)</keyword>
<keyword evidence="6 12" id="KW-0375">Hydrogen ion transport</keyword>
<evidence type="ECO:0000256" key="7">
    <source>
        <dbReference type="ARBA" id="ARBA00022989"/>
    </source>
</evidence>
<evidence type="ECO:0000256" key="2">
    <source>
        <dbReference type="ARBA" id="ARBA00008892"/>
    </source>
</evidence>
<evidence type="ECO:0000256" key="4">
    <source>
        <dbReference type="ARBA" id="ARBA00022547"/>
    </source>
</evidence>
<evidence type="ECO:0000256" key="1">
    <source>
        <dbReference type="ARBA" id="ARBA00004304"/>
    </source>
</evidence>
<name>E1NZ32_PHRHX</name>
<accession>E1NZ32</accession>
<geneLocation type="mitochondrion" evidence="14"/>
<evidence type="ECO:0000256" key="3">
    <source>
        <dbReference type="ARBA" id="ARBA00022448"/>
    </source>
</evidence>
<keyword evidence="7 13" id="KW-1133">Transmembrane helix</keyword>
<organism evidence="14">
    <name type="scientific">Phrynoderma hexadactylum</name>
    <name type="common">Indian five-fingered frog</name>
    <name type="synonym">Euphlyctis hexadactylus</name>
    <dbReference type="NCBI Taxonomy" id="2927596"/>
    <lineage>
        <taxon>Eukaryota</taxon>
        <taxon>Metazoa</taxon>
        <taxon>Chordata</taxon>
        <taxon>Craniata</taxon>
        <taxon>Vertebrata</taxon>
        <taxon>Euteleostomi</taxon>
        <taxon>Amphibia</taxon>
        <taxon>Batrachia</taxon>
        <taxon>Anura</taxon>
        <taxon>Neobatrachia</taxon>
        <taxon>Ranoidea</taxon>
        <taxon>Dicroglossidae</taxon>
        <taxon>Dicroglossinae</taxon>
        <taxon>Phrynoderma</taxon>
    </lineage>
</organism>